<sequence>MYENSVEELELLKQQLERVKQQDRILAEIERKLHGMKEIAQYAAEHRLLADEQERLDKQMQEHQNAIMSLENYLS</sequence>
<name>A0A1T4Y1Z3_9BACL</name>
<evidence type="ECO:0008006" key="4">
    <source>
        <dbReference type="Google" id="ProtNLM"/>
    </source>
</evidence>
<accession>A0A1T4Y1Z3</accession>
<dbReference type="Proteomes" id="UP000190042">
    <property type="component" value="Unassembled WGS sequence"/>
</dbReference>
<organism evidence="2 3">
    <name type="scientific">Sporosarcina newyorkensis</name>
    <dbReference type="NCBI Taxonomy" id="759851"/>
    <lineage>
        <taxon>Bacteria</taxon>
        <taxon>Bacillati</taxon>
        <taxon>Bacillota</taxon>
        <taxon>Bacilli</taxon>
        <taxon>Bacillales</taxon>
        <taxon>Caryophanaceae</taxon>
        <taxon>Sporosarcina</taxon>
    </lineage>
</organism>
<evidence type="ECO:0000256" key="1">
    <source>
        <dbReference type="SAM" id="Coils"/>
    </source>
</evidence>
<gene>
    <name evidence="2" type="ORF">SAMN04244570_1709</name>
</gene>
<proteinExistence type="predicted"/>
<dbReference type="AlphaFoldDB" id="A0A1T4Y1Z3"/>
<evidence type="ECO:0000313" key="2">
    <source>
        <dbReference type="EMBL" id="SKA95824.1"/>
    </source>
</evidence>
<evidence type="ECO:0000313" key="3">
    <source>
        <dbReference type="Proteomes" id="UP000190042"/>
    </source>
</evidence>
<feature type="coiled-coil region" evidence="1">
    <location>
        <begin position="2"/>
        <end position="73"/>
    </location>
</feature>
<keyword evidence="1" id="KW-0175">Coiled coil</keyword>
<keyword evidence="3" id="KW-1185">Reference proteome</keyword>
<protein>
    <recommendedName>
        <fullName evidence="4">YgaB-like protein</fullName>
    </recommendedName>
</protein>
<dbReference type="RefSeq" id="WP_078817286.1">
    <property type="nucleotide sequence ID" value="NZ_FUYJ01000002.1"/>
</dbReference>
<dbReference type="EMBL" id="FUYJ01000002">
    <property type="protein sequence ID" value="SKA95824.1"/>
    <property type="molecule type" value="Genomic_DNA"/>
</dbReference>
<reference evidence="3" key="1">
    <citation type="submission" date="2017-02" db="EMBL/GenBank/DDBJ databases">
        <authorList>
            <person name="Varghese N."/>
            <person name="Submissions S."/>
        </authorList>
    </citation>
    <scope>NUCLEOTIDE SEQUENCE [LARGE SCALE GENOMIC DNA]</scope>
    <source>
        <strain evidence="3">DSM 23966</strain>
    </source>
</reference>